<dbReference type="NCBIfam" id="TIGR01513">
    <property type="entry name" value="NAPRTase_put"/>
    <property type="match status" value="1"/>
</dbReference>
<dbReference type="InterPro" id="IPR013785">
    <property type="entry name" value="Aldolase_TIM"/>
</dbReference>
<dbReference type="PANTHER" id="PTHR11098:SF1">
    <property type="entry name" value="NICOTINATE PHOSPHORIBOSYLTRANSFERASE"/>
    <property type="match status" value="1"/>
</dbReference>
<sequence>MIHDFIKKEDLNLMVSASRLTLGAVWIEEEMGNVLGSVDVFVRDLPDNRNYLVFVGLENVIDYLLNLKFRKEHLDFFQKQYNFSAKVKNFYKKFRFTGDLYAMPEGSIFFPKEPVIRITAPLVEIQLIEQFIINTVMSMSMFASKLSRFESACTGITNGLALQRTHGFDAIMKNVRAGIISGIDKFPMALASMKYNFPAEGGMSTHIFVTSFSSEIEAFEKYAKYFPERAILLIDTYNIDHGIKSFIKVAKEVEKRNKKLRAIALDSGDVIRDSIKARKALDAAGLKYVQIAIMGNIDEFKAQKLIKNRASVDLIVGGTELTTCTDKPQLELVFKLSEIIRDKKSYPKMKLSSGKISLPGRKQVYRYSSNEKYLHDIIGLENEDIKGAPLLKPYIKNGKLIRKMPDIKKITKYHLTEKDKFSKELMDINKKANYRVSLSSKLKVLTQKTKQEIQKMISS</sequence>
<dbReference type="STRING" id="1801677.A2365_03160"/>
<evidence type="ECO:0000313" key="12">
    <source>
        <dbReference type="EMBL" id="OGZ27448.1"/>
    </source>
</evidence>
<keyword evidence="4" id="KW-0597">Phosphoprotein</keyword>
<dbReference type="NCBIfam" id="NF009131">
    <property type="entry name" value="PRK12484.1"/>
    <property type="match status" value="1"/>
</dbReference>
<evidence type="ECO:0000313" key="13">
    <source>
        <dbReference type="Proteomes" id="UP000177740"/>
    </source>
</evidence>
<comment type="function">
    <text evidence="9">Catalyzes the first step in the biosynthesis of NAD from nicotinic acid, the ATP-dependent synthesis of beta-nicotinate D-ribonucleotide from nicotinate and 5-phospho-D-ribose 1-phosphate.</text>
</comment>
<dbReference type="InterPro" id="IPR007229">
    <property type="entry name" value="Nic_PRibTrfase-Fam"/>
</dbReference>
<dbReference type="Proteomes" id="UP000177740">
    <property type="component" value="Unassembled WGS sequence"/>
</dbReference>
<evidence type="ECO:0000256" key="8">
    <source>
        <dbReference type="ARBA" id="ARBA00048668"/>
    </source>
</evidence>
<dbReference type="EMBL" id="MHMM01000006">
    <property type="protein sequence ID" value="OGZ27448.1"/>
    <property type="molecule type" value="Genomic_DNA"/>
</dbReference>
<dbReference type="UniPathway" id="UPA00253">
    <property type="reaction ID" value="UER00457"/>
</dbReference>
<evidence type="ECO:0000256" key="2">
    <source>
        <dbReference type="ARBA" id="ARBA00010897"/>
    </source>
</evidence>
<proteinExistence type="inferred from homology"/>
<name>A0A1G2EQB5_9BACT</name>
<dbReference type="AlphaFoldDB" id="A0A1G2EQB5"/>
<evidence type="ECO:0000256" key="1">
    <source>
        <dbReference type="ARBA" id="ARBA00004952"/>
    </source>
</evidence>
<comment type="PTM">
    <text evidence="9">Transiently phosphorylated on a His residue during the reaction cycle. Phosphorylation strongly increases the affinity for substrates and increases the rate of nicotinate D-ribonucleotide production. Dephosphorylation regenerates the low-affinity form of the enzyme, leading to product release.</text>
</comment>
<feature type="domain" description="Nicotinate phosphoribosyltransferase N-terminal" evidence="10">
    <location>
        <begin position="19"/>
        <end position="136"/>
    </location>
</feature>
<dbReference type="SUPFAM" id="SSF54675">
    <property type="entry name" value="Nicotinate/Quinolinate PRTase N-terminal domain-like"/>
    <property type="match status" value="1"/>
</dbReference>
<evidence type="ECO:0000256" key="7">
    <source>
        <dbReference type="ARBA" id="ARBA00022679"/>
    </source>
</evidence>
<reference evidence="12 13" key="1">
    <citation type="journal article" date="2016" name="Nat. Commun.">
        <title>Thousands of microbial genomes shed light on interconnected biogeochemical processes in an aquifer system.</title>
        <authorList>
            <person name="Anantharaman K."/>
            <person name="Brown C.T."/>
            <person name="Hug L.A."/>
            <person name="Sharon I."/>
            <person name="Castelle C.J."/>
            <person name="Probst A.J."/>
            <person name="Thomas B.C."/>
            <person name="Singh A."/>
            <person name="Wilkins M.J."/>
            <person name="Karaoz U."/>
            <person name="Brodie E.L."/>
            <person name="Williams K.H."/>
            <person name="Hubbard S.S."/>
            <person name="Banfield J.F."/>
        </authorList>
    </citation>
    <scope>NUCLEOTIDE SEQUENCE [LARGE SCALE GENOMIC DNA]</scope>
</reference>
<evidence type="ECO:0000256" key="3">
    <source>
        <dbReference type="ARBA" id="ARBA00013236"/>
    </source>
</evidence>
<dbReference type="Gene3D" id="3.20.140.10">
    <property type="entry name" value="nicotinate phosphoribosyltransferase"/>
    <property type="match status" value="1"/>
</dbReference>
<keyword evidence="7 9" id="KW-0808">Transferase</keyword>
<dbReference type="GO" id="GO:0016757">
    <property type="term" value="F:glycosyltransferase activity"/>
    <property type="evidence" value="ECO:0007669"/>
    <property type="project" value="UniProtKB-KW"/>
</dbReference>
<evidence type="ECO:0000259" key="10">
    <source>
        <dbReference type="Pfam" id="PF17767"/>
    </source>
</evidence>
<comment type="caution">
    <text evidence="12">The sequence shown here is derived from an EMBL/GenBank/DDBJ whole genome shotgun (WGS) entry which is preliminary data.</text>
</comment>
<evidence type="ECO:0000256" key="6">
    <source>
        <dbReference type="ARBA" id="ARBA00022642"/>
    </source>
</evidence>
<evidence type="ECO:0000256" key="4">
    <source>
        <dbReference type="ARBA" id="ARBA00022553"/>
    </source>
</evidence>
<evidence type="ECO:0000256" key="5">
    <source>
        <dbReference type="ARBA" id="ARBA00022598"/>
    </source>
</evidence>
<dbReference type="InterPro" id="IPR006405">
    <property type="entry name" value="Nic_PRibTrfase_pncB"/>
</dbReference>
<dbReference type="SUPFAM" id="SSF51690">
    <property type="entry name" value="Nicotinate/Quinolinate PRTase C-terminal domain-like"/>
    <property type="match status" value="1"/>
</dbReference>
<accession>A0A1G2EQB5</accession>
<dbReference type="Gene3D" id="3.20.20.70">
    <property type="entry name" value="Aldolase class I"/>
    <property type="match status" value="1"/>
</dbReference>
<dbReference type="InterPro" id="IPR041619">
    <property type="entry name" value="NAPRTase_C"/>
</dbReference>
<comment type="catalytic activity">
    <reaction evidence="8 9">
        <text>5-phospho-alpha-D-ribose 1-diphosphate + nicotinate + ATP + H2O = nicotinate beta-D-ribonucleotide + ADP + phosphate + diphosphate</text>
        <dbReference type="Rhea" id="RHEA:36163"/>
        <dbReference type="ChEBI" id="CHEBI:15377"/>
        <dbReference type="ChEBI" id="CHEBI:30616"/>
        <dbReference type="ChEBI" id="CHEBI:32544"/>
        <dbReference type="ChEBI" id="CHEBI:33019"/>
        <dbReference type="ChEBI" id="CHEBI:43474"/>
        <dbReference type="ChEBI" id="CHEBI:57502"/>
        <dbReference type="ChEBI" id="CHEBI:58017"/>
        <dbReference type="ChEBI" id="CHEBI:456216"/>
        <dbReference type="EC" id="6.3.4.21"/>
    </reaction>
</comment>
<dbReference type="PIRSF" id="PIRSF000484">
    <property type="entry name" value="NAPRT"/>
    <property type="match status" value="1"/>
</dbReference>
<evidence type="ECO:0000256" key="9">
    <source>
        <dbReference type="RuleBase" id="RU365100"/>
    </source>
</evidence>
<dbReference type="GO" id="GO:0004516">
    <property type="term" value="F:nicotinate phosphoribosyltransferase activity"/>
    <property type="evidence" value="ECO:0007669"/>
    <property type="project" value="UniProtKB-UniRule"/>
</dbReference>
<feature type="domain" description="Nicotinate phosphoribosyltransferase C-terminal" evidence="11">
    <location>
        <begin position="388"/>
        <end position="443"/>
    </location>
</feature>
<comment type="similarity">
    <text evidence="2 9">Belongs to the NAPRTase family.</text>
</comment>
<dbReference type="Pfam" id="PF17956">
    <property type="entry name" value="NAPRTase_C"/>
    <property type="match status" value="1"/>
</dbReference>
<gene>
    <name evidence="12" type="ORF">A2365_03160</name>
</gene>
<keyword evidence="12" id="KW-0328">Glycosyltransferase</keyword>
<dbReference type="EC" id="6.3.4.21" evidence="3 9"/>
<comment type="pathway">
    <text evidence="1 9">Cofactor biosynthesis; NAD(+) biosynthesis; nicotinate D-ribonucleotide from nicotinate: step 1/1.</text>
</comment>
<dbReference type="GO" id="GO:0034355">
    <property type="term" value="P:NAD+ biosynthetic process via the salvage pathway"/>
    <property type="evidence" value="ECO:0007669"/>
    <property type="project" value="TreeGrafter"/>
</dbReference>
<evidence type="ECO:0000259" key="11">
    <source>
        <dbReference type="Pfam" id="PF17956"/>
    </source>
</evidence>
<dbReference type="InterPro" id="IPR040727">
    <property type="entry name" value="NAPRTase_N"/>
</dbReference>
<dbReference type="GO" id="GO:0005829">
    <property type="term" value="C:cytosol"/>
    <property type="evidence" value="ECO:0007669"/>
    <property type="project" value="TreeGrafter"/>
</dbReference>
<organism evidence="12 13">
    <name type="scientific">Candidatus Nealsonbacteria bacterium RIFOXYB1_FULL_40_15</name>
    <dbReference type="NCBI Taxonomy" id="1801677"/>
    <lineage>
        <taxon>Bacteria</taxon>
        <taxon>Candidatus Nealsoniibacteriota</taxon>
    </lineage>
</organism>
<keyword evidence="5 9" id="KW-0436">Ligase</keyword>
<dbReference type="PANTHER" id="PTHR11098">
    <property type="entry name" value="NICOTINATE PHOSPHORIBOSYLTRANSFERASE"/>
    <property type="match status" value="1"/>
</dbReference>
<dbReference type="Pfam" id="PF17767">
    <property type="entry name" value="NAPRTase_N"/>
    <property type="match status" value="1"/>
</dbReference>
<dbReference type="InterPro" id="IPR036068">
    <property type="entry name" value="Nicotinate_pribotase-like_C"/>
</dbReference>
<keyword evidence="6 9" id="KW-0662">Pyridine nucleotide biosynthesis</keyword>
<protein>
    <recommendedName>
        <fullName evidence="3 9">Nicotinate phosphoribosyltransferase</fullName>
        <ecNumber evidence="3 9">6.3.4.21</ecNumber>
    </recommendedName>
</protein>